<organism evidence="1">
    <name type="scientific">metagenome</name>
    <dbReference type="NCBI Taxonomy" id="256318"/>
    <lineage>
        <taxon>unclassified sequences</taxon>
        <taxon>metagenomes</taxon>
    </lineage>
</organism>
<dbReference type="SUPFAM" id="SSF101898">
    <property type="entry name" value="NHL repeat"/>
    <property type="match status" value="1"/>
</dbReference>
<name>A0A380TGR6_9ZZZZ</name>
<sequence>MADMIGIRTMRGGIAPRIAARRRLMASALVAIGLVCGSLVIDTAHADPAPALLWKHRVGGTGFDYATAVATDAVGNVIVAGPTNGPFAGPNKGGVDIFIAAFAGSGTPLWKRKLASGKSEGEAHLAIDSDGNLAVASDTEGSIGQSNRGRYDAFVVSYAPDGTVRWRHQPGTRRLDVLTAVAASDAGHVVIAGWTEGRLAEKKGGTDGLVIKYAANGAEQWRHQLGTTGDDEIAGVAIDAAGNVVVAGNTDGSLVGTGEGNTDGFIVRYAPNGTELWRTQFGSGLTDRLRRVAIDESRNIIVAGDTSGDIGGPSNGEWDVFVSAYAPDGTHRWSAQLGAASSDSLFGLAVDTAGDIVLAYKIHDDSVGEDHPFCSVYSPAGVLKGTQPLPVSSDDPGEFTLDNADNVIVAGFASGTPDGDGFIAKYAPLSP</sequence>
<proteinExistence type="predicted"/>
<dbReference type="AlphaFoldDB" id="A0A380TGR6"/>
<dbReference type="Pfam" id="PF06739">
    <property type="entry name" value="SBBP"/>
    <property type="match status" value="1"/>
</dbReference>
<dbReference type="EMBL" id="UIDG01000265">
    <property type="protein sequence ID" value="SUS06844.1"/>
    <property type="molecule type" value="Genomic_DNA"/>
</dbReference>
<dbReference type="Gene3D" id="2.80.10.50">
    <property type="match status" value="1"/>
</dbReference>
<evidence type="ECO:0000313" key="1">
    <source>
        <dbReference type="EMBL" id="SUS06844.1"/>
    </source>
</evidence>
<dbReference type="PANTHER" id="PTHR35580:SF1">
    <property type="entry name" value="PHYTASE-LIKE DOMAIN-CONTAINING PROTEIN"/>
    <property type="match status" value="1"/>
</dbReference>
<gene>
    <name evidence="1" type="ORF">DF3PB_3370003</name>
</gene>
<protein>
    <submittedName>
        <fullName evidence="1">Uncharacterized protein</fullName>
    </submittedName>
</protein>
<dbReference type="PANTHER" id="PTHR35580">
    <property type="entry name" value="CELL SURFACE GLYCOPROTEIN (S-LAYER PROTEIN)-LIKE PROTEIN"/>
    <property type="match status" value="1"/>
</dbReference>
<dbReference type="InterPro" id="IPR010620">
    <property type="entry name" value="SBBP_repeat"/>
</dbReference>
<accession>A0A380TGR6</accession>
<dbReference type="InterPro" id="IPR052918">
    <property type="entry name" value="Motility_Chemotaxis_Reg"/>
</dbReference>
<dbReference type="Gene3D" id="2.120.10.30">
    <property type="entry name" value="TolB, C-terminal domain"/>
    <property type="match status" value="1"/>
</dbReference>
<dbReference type="InterPro" id="IPR011042">
    <property type="entry name" value="6-blade_b-propeller_TolB-like"/>
</dbReference>
<reference evidence="1" key="1">
    <citation type="submission" date="2018-07" db="EMBL/GenBank/DDBJ databases">
        <authorList>
            <person name="Quirk P.G."/>
            <person name="Krulwich T.A."/>
        </authorList>
    </citation>
    <scope>NUCLEOTIDE SEQUENCE</scope>
</reference>